<name>A0A517Y510_9BACT</name>
<proteinExistence type="predicted"/>
<protein>
    <submittedName>
        <fullName evidence="1">Uncharacterized protein</fullName>
    </submittedName>
</protein>
<accession>A0A517Y510</accession>
<dbReference type="AlphaFoldDB" id="A0A517Y510"/>
<reference evidence="1 2" key="1">
    <citation type="submission" date="2019-02" db="EMBL/GenBank/DDBJ databases">
        <title>Deep-cultivation of Planctomycetes and their phenomic and genomic characterization uncovers novel biology.</title>
        <authorList>
            <person name="Wiegand S."/>
            <person name="Jogler M."/>
            <person name="Boedeker C."/>
            <person name="Pinto D."/>
            <person name="Vollmers J."/>
            <person name="Rivas-Marin E."/>
            <person name="Kohn T."/>
            <person name="Peeters S.H."/>
            <person name="Heuer A."/>
            <person name="Rast P."/>
            <person name="Oberbeckmann S."/>
            <person name="Bunk B."/>
            <person name="Jeske O."/>
            <person name="Meyerdierks A."/>
            <person name="Storesund J.E."/>
            <person name="Kallscheuer N."/>
            <person name="Luecker S."/>
            <person name="Lage O.M."/>
            <person name="Pohl T."/>
            <person name="Merkel B.J."/>
            <person name="Hornburger P."/>
            <person name="Mueller R.-W."/>
            <person name="Bruemmer F."/>
            <person name="Labrenz M."/>
            <person name="Spormann A.M."/>
            <person name="Op den Camp H."/>
            <person name="Overmann J."/>
            <person name="Amann R."/>
            <person name="Jetten M.S.M."/>
            <person name="Mascher T."/>
            <person name="Medema M.H."/>
            <person name="Devos D.P."/>
            <person name="Kaster A.-K."/>
            <person name="Ovreas L."/>
            <person name="Rohde M."/>
            <person name="Galperin M.Y."/>
            <person name="Jogler C."/>
        </authorList>
    </citation>
    <scope>NUCLEOTIDE SEQUENCE [LARGE SCALE GENOMIC DNA]</scope>
    <source>
        <strain evidence="1 2">ETA_A8</strain>
    </source>
</reference>
<dbReference type="RefSeq" id="WP_202921504.1">
    <property type="nucleotide sequence ID" value="NZ_CP036274.1"/>
</dbReference>
<evidence type="ECO:0000313" key="2">
    <source>
        <dbReference type="Proteomes" id="UP000315017"/>
    </source>
</evidence>
<evidence type="ECO:0000313" key="1">
    <source>
        <dbReference type="EMBL" id="QDU25328.1"/>
    </source>
</evidence>
<organism evidence="1 2">
    <name type="scientific">Anatilimnocola aggregata</name>
    <dbReference type="NCBI Taxonomy" id="2528021"/>
    <lineage>
        <taxon>Bacteria</taxon>
        <taxon>Pseudomonadati</taxon>
        <taxon>Planctomycetota</taxon>
        <taxon>Planctomycetia</taxon>
        <taxon>Pirellulales</taxon>
        <taxon>Pirellulaceae</taxon>
        <taxon>Anatilimnocola</taxon>
    </lineage>
</organism>
<dbReference type="KEGG" id="aagg:ETAA8_03930"/>
<dbReference type="Proteomes" id="UP000315017">
    <property type="component" value="Chromosome"/>
</dbReference>
<keyword evidence="2" id="KW-1185">Reference proteome</keyword>
<sequence>MTTKDAANTKAPVVESKPANKLTFRDRLSQLNFLDACKLLGPAGKN</sequence>
<dbReference type="EMBL" id="CP036274">
    <property type="protein sequence ID" value="QDU25328.1"/>
    <property type="molecule type" value="Genomic_DNA"/>
</dbReference>
<gene>
    <name evidence="1" type="ORF">ETAA8_03930</name>
</gene>